<keyword evidence="3" id="KW-0408">Iron</keyword>
<gene>
    <name evidence="5" type="ORF">METZ01_LOCUS322316</name>
</gene>
<dbReference type="SUPFAM" id="SSF48371">
    <property type="entry name" value="ARM repeat"/>
    <property type="match status" value="1"/>
</dbReference>
<dbReference type="GO" id="GO:0020037">
    <property type="term" value="F:heme binding"/>
    <property type="evidence" value="ECO:0007669"/>
    <property type="project" value="InterPro"/>
</dbReference>
<dbReference type="AlphaFoldDB" id="A0A382PC08"/>
<dbReference type="InterPro" id="IPR055557">
    <property type="entry name" value="DUF7133"/>
</dbReference>
<dbReference type="Gene3D" id="1.25.10.10">
    <property type="entry name" value="Leucine-rich Repeat Variant"/>
    <property type="match status" value="1"/>
</dbReference>
<dbReference type="GO" id="GO:0009055">
    <property type="term" value="F:electron transfer activity"/>
    <property type="evidence" value="ECO:0007669"/>
    <property type="project" value="InterPro"/>
</dbReference>
<accession>A0A382PC08</accession>
<dbReference type="InterPro" id="IPR016024">
    <property type="entry name" value="ARM-type_fold"/>
</dbReference>
<dbReference type="InterPro" id="IPR011989">
    <property type="entry name" value="ARM-like"/>
</dbReference>
<protein>
    <recommendedName>
        <fullName evidence="4">Cytochrome c domain-containing protein</fullName>
    </recommendedName>
</protein>
<evidence type="ECO:0000259" key="4">
    <source>
        <dbReference type="PROSITE" id="PS51007"/>
    </source>
</evidence>
<keyword evidence="2" id="KW-0479">Metal-binding</keyword>
<keyword evidence="1" id="KW-0349">Heme</keyword>
<dbReference type="Gene3D" id="1.10.760.10">
    <property type="entry name" value="Cytochrome c-like domain"/>
    <property type="match status" value="1"/>
</dbReference>
<organism evidence="5">
    <name type="scientific">marine metagenome</name>
    <dbReference type="NCBI Taxonomy" id="408172"/>
    <lineage>
        <taxon>unclassified sequences</taxon>
        <taxon>metagenomes</taxon>
        <taxon>ecological metagenomes</taxon>
    </lineage>
</organism>
<dbReference type="InterPro" id="IPR036909">
    <property type="entry name" value="Cyt_c-like_dom_sf"/>
</dbReference>
<feature type="domain" description="Cytochrome c" evidence="4">
    <location>
        <begin position="299"/>
        <end position="357"/>
    </location>
</feature>
<dbReference type="Pfam" id="PF23500">
    <property type="entry name" value="DUF7133"/>
    <property type="match status" value="1"/>
</dbReference>
<dbReference type="GO" id="GO:0046872">
    <property type="term" value="F:metal ion binding"/>
    <property type="evidence" value="ECO:0007669"/>
    <property type="project" value="UniProtKB-KW"/>
</dbReference>
<dbReference type="SUPFAM" id="SSF46626">
    <property type="entry name" value="Cytochrome c"/>
    <property type="match status" value="1"/>
</dbReference>
<evidence type="ECO:0000256" key="3">
    <source>
        <dbReference type="ARBA" id="ARBA00023004"/>
    </source>
</evidence>
<name>A0A382PC08_9ZZZZ</name>
<evidence type="ECO:0000256" key="2">
    <source>
        <dbReference type="ARBA" id="ARBA00022723"/>
    </source>
</evidence>
<dbReference type="EMBL" id="UINC01105494">
    <property type="protein sequence ID" value="SVC69462.1"/>
    <property type="molecule type" value="Genomic_DNA"/>
</dbReference>
<proteinExistence type="predicted"/>
<evidence type="ECO:0000313" key="5">
    <source>
        <dbReference type="EMBL" id="SVC69462.1"/>
    </source>
</evidence>
<reference evidence="5" key="1">
    <citation type="submission" date="2018-05" db="EMBL/GenBank/DDBJ databases">
        <authorList>
            <person name="Lanie J.A."/>
            <person name="Ng W.-L."/>
            <person name="Kazmierczak K.M."/>
            <person name="Andrzejewski T.M."/>
            <person name="Davidsen T.M."/>
            <person name="Wayne K.J."/>
            <person name="Tettelin H."/>
            <person name="Glass J.I."/>
            <person name="Rusch D."/>
            <person name="Podicherti R."/>
            <person name="Tsui H.-C.T."/>
            <person name="Winkler M.E."/>
        </authorList>
    </citation>
    <scope>NUCLEOTIDE SEQUENCE</scope>
</reference>
<sequence>RKDGRLARITAISGPGVYRSDRYPEGYAGAAFIPEPAANAVTCHWFKETEKGLGRGTHQLFPDKDFEKREFLCSTDERFRPVSIYNGPDGCIYVVDLYRGILQHKVYVTSFYLKPYILERKLEVPVGMGRIYRIVNKAKGRNKTQPKLQEASVEKLVKTLSHPNGWWRDTAQRLLVERREKKSIPALQKVVNSANNHLAKVHALWALEGLDALNLATISNGLKDAHEKVQMTALVVSQRLRATPEQDKAIAALEPLTKSKFEQVAKLSDQMIKRLNGQIIAKSGGPPKIKKMPKGEHGESVKRGIPVYNTLCITCHLADGKGAENLAPPLANSDWVQGSQERLIRIALHGVQGPIKV</sequence>
<evidence type="ECO:0000256" key="1">
    <source>
        <dbReference type="ARBA" id="ARBA00022617"/>
    </source>
</evidence>
<feature type="non-terminal residue" evidence="5">
    <location>
        <position position="1"/>
    </location>
</feature>
<feature type="non-terminal residue" evidence="5">
    <location>
        <position position="357"/>
    </location>
</feature>
<dbReference type="InterPro" id="IPR009056">
    <property type="entry name" value="Cyt_c-like_dom"/>
</dbReference>
<dbReference type="PROSITE" id="PS51007">
    <property type="entry name" value="CYTC"/>
    <property type="match status" value="1"/>
</dbReference>